<evidence type="ECO:0000313" key="3">
    <source>
        <dbReference type="Proteomes" id="UP000197097"/>
    </source>
</evidence>
<sequence>MERGAPRGNWGDRVKILLVEDDDAKAKLIEVVVKEELGASEVEIVRAATVNDSFVKLGERFDLVIVDLVLPQFHNAEPADATQQWCEVIENHLAGKTSSWIVMTSFPEVAKDARDSFARHGVAVIHFDGSENWEKLLSVKLHENNVTRPLDFLIICALEKEREGYGHTDCVAGEHENVAGLDCQRVEIGKYRGVIVVQPGPGMISAAIVTTKALSIFRPRAVAMSGICGGREGETELGALIVPEVSWNYQSGKFVNGKLTPDLVQVWIPPLVKPTLARLLKKERVKKLRKGLLNSELADAPAEMPPMVSGSQVVADVDVGEQIGEQGRKVAAIDMEVASVLFAARDFYNGAGIFFAAKTVVDLANPHKDDRYHEYGCALSARFVTTALAELLAES</sequence>
<dbReference type="AlphaFoldDB" id="A0A2D0AMC6"/>
<comment type="caution">
    <text evidence="2">The sequence shown here is derived from an EMBL/GenBank/DDBJ whole genome shotgun (WGS) entry which is preliminary data.</text>
</comment>
<dbReference type="GO" id="GO:0005829">
    <property type="term" value="C:cytosol"/>
    <property type="evidence" value="ECO:0007669"/>
    <property type="project" value="TreeGrafter"/>
</dbReference>
<dbReference type="OrthoDB" id="2988699at2"/>
<protein>
    <recommendedName>
        <fullName evidence="1">Nucleoside phosphorylase domain-containing protein</fullName>
    </recommendedName>
</protein>
<evidence type="ECO:0000313" key="2">
    <source>
        <dbReference type="EMBL" id="OWQ94301.1"/>
    </source>
</evidence>
<dbReference type="Pfam" id="PF01048">
    <property type="entry name" value="PNP_UDP_1"/>
    <property type="match status" value="1"/>
</dbReference>
<accession>A0A2D0AMC6</accession>
<dbReference type="GO" id="GO:0008930">
    <property type="term" value="F:methylthioadenosine nucleosidase activity"/>
    <property type="evidence" value="ECO:0007669"/>
    <property type="project" value="TreeGrafter"/>
</dbReference>
<dbReference type="GO" id="GO:0019284">
    <property type="term" value="P:L-methionine salvage from S-adenosylmethionine"/>
    <property type="evidence" value="ECO:0007669"/>
    <property type="project" value="TreeGrafter"/>
</dbReference>
<feature type="domain" description="Nucleoside phosphorylase" evidence="1">
    <location>
        <begin position="152"/>
        <end position="370"/>
    </location>
</feature>
<dbReference type="Gene3D" id="3.40.50.2300">
    <property type="match status" value="1"/>
</dbReference>
<dbReference type="PANTHER" id="PTHR46832:SF1">
    <property type="entry name" value="5'-METHYLTHIOADENOSINE_S-ADENOSYLHOMOCYSTEINE NUCLEOSIDASE"/>
    <property type="match status" value="1"/>
</dbReference>
<evidence type="ECO:0000259" key="1">
    <source>
        <dbReference type="Pfam" id="PF01048"/>
    </source>
</evidence>
<dbReference type="Proteomes" id="UP000197097">
    <property type="component" value="Unassembled WGS sequence"/>
</dbReference>
<proteinExistence type="predicted"/>
<dbReference type="SUPFAM" id="SSF53167">
    <property type="entry name" value="Purine and uridine phosphorylases"/>
    <property type="match status" value="1"/>
</dbReference>
<dbReference type="RefSeq" id="WP_088473565.1">
    <property type="nucleotide sequence ID" value="NZ_NISJ01000009.1"/>
</dbReference>
<organism evidence="2 3">
    <name type="scientific">Sphingopyxis witflariensis</name>
    <dbReference type="NCBI Taxonomy" id="173675"/>
    <lineage>
        <taxon>Bacteria</taxon>
        <taxon>Pseudomonadati</taxon>
        <taxon>Pseudomonadota</taxon>
        <taxon>Alphaproteobacteria</taxon>
        <taxon>Sphingomonadales</taxon>
        <taxon>Sphingomonadaceae</taxon>
        <taxon>Sphingopyxis</taxon>
    </lineage>
</organism>
<dbReference type="GO" id="GO:0008782">
    <property type="term" value="F:adenosylhomocysteine nucleosidase activity"/>
    <property type="evidence" value="ECO:0007669"/>
    <property type="project" value="TreeGrafter"/>
</dbReference>
<dbReference type="Gene3D" id="3.40.50.1580">
    <property type="entry name" value="Nucleoside phosphorylase domain"/>
    <property type="match status" value="1"/>
</dbReference>
<dbReference type="EMBL" id="NISJ01000009">
    <property type="protein sequence ID" value="OWQ94301.1"/>
    <property type="molecule type" value="Genomic_DNA"/>
</dbReference>
<name>A0A2D0AMC6_9SPHN</name>
<gene>
    <name evidence="2" type="ORF">CDQ91_15015</name>
</gene>
<dbReference type="InterPro" id="IPR035994">
    <property type="entry name" value="Nucleoside_phosphorylase_sf"/>
</dbReference>
<reference evidence="2 3" key="1">
    <citation type="journal article" date="2002" name="Int. J. Syst. Evol. Microbiol.">
        <title>Sphingopyxis witflariensis sp. nov., isolated from activated sludge.</title>
        <authorList>
            <person name="Kampfer P."/>
            <person name="Witzenberger R."/>
            <person name="Denner E.B."/>
            <person name="Busse H.J."/>
            <person name="Neef A."/>
        </authorList>
    </citation>
    <scope>NUCLEOTIDE SEQUENCE [LARGE SCALE GENOMIC DNA]</scope>
    <source>
        <strain evidence="2 3">DSM 14551</strain>
    </source>
</reference>
<dbReference type="InterPro" id="IPR011006">
    <property type="entry name" value="CheY-like_superfamily"/>
</dbReference>
<dbReference type="InterPro" id="IPR000845">
    <property type="entry name" value="Nucleoside_phosphorylase_d"/>
</dbReference>
<dbReference type="GO" id="GO:0009116">
    <property type="term" value="P:nucleoside metabolic process"/>
    <property type="evidence" value="ECO:0007669"/>
    <property type="project" value="InterPro"/>
</dbReference>
<keyword evidence="3" id="KW-1185">Reference proteome</keyword>
<dbReference type="PANTHER" id="PTHR46832">
    <property type="entry name" value="5'-METHYLTHIOADENOSINE/S-ADENOSYLHOMOCYSTEINE NUCLEOSIDASE"/>
    <property type="match status" value="1"/>
</dbReference>
<dbReference type="SUPFAM" id="SSF52172">
    <property type="entry name" value="CheY-like"/>
    <property type="match status" value="1"/>
</dbReference>